<feature type="signal peptide" evidence="7">
    <location>
        <begin position="1"/>
        <end position="22"/>
    </location>
</feature>
<comment type="similarity">
    <text evidence="2">Belongs to the type II (or gamma) interferon family.</text>
</comment>
<evidence type="ECO:0000256" key="6">
    <source>
        <dbReference type="SAM" id="MobiDB-lite"/>
    </source>
</evidence>
<proteinExistence type="inferred from homology"/>
<dbReference type="GO" id="GO:0006955">
    <property type="term" value="P:immune response"/>
    <property type="evidence" value="ECO:0007669"/>
    <property type="project" value="InterPro"/>
</dbReference>
<sequence length="202" mass="23451">MAAVMRLVVCLSVWLSASQVSGSYIPQDMNRTLQNLNKYYTILNQDQFDGKHVFSREPLKGKIESRMLYMGGILEAYEKLIGHMLRQLPTPSPPLTSKQKHSSSVTATSSSSRSEATDGVRPKLEYILRKIQELKKHRYQEQMRILHGLQGLRHVQTNSTRVQSKALWELPWIFEEASSLADNIMKRRRRRRQARTKLRLKD</sequence>
<dbReference type="Ensembl" id="ENSNFUT00015031373.1">
    <property type="protein sequence ID" value="ENSNFUP00015030025.1"/>
    <property type="gene ID" value="ENSNFUG00015014619.1"/>
</dbReference>
<dbReference type="Proteomes" id="UP000822369">
    <property type="component" value="Unassembled WGS sequence"/>
</dbReference>
<feature type="chain" id="PRO_5044681414" evidence="7">
    <location>
        <begin position="23"/>
        <end position="202"/>
    </location>
</feature>
<dbReference type="OrthoDB" id="8957647at2759"/>
<dbReference type="SUPFAM" id="SSF47266">
    <property type="entry name" value="4-helical cytokines"/>
    <property type="match status" value="1"/>
</dbReference>
<keyword evidence="3" id="KW-0202">Cytokine</keyword>
<feature type="compositionally biased region" description="Low complexity" evidence="6">
    <location>
        <begin position="102"/>
        <end position="114"/>
    </location>
</feature>
<reference evidence="9" key="2">
    <citation type="submission" date="2025-05" db="UniProtKB">
        <authorList>
            <consortium name="Ensembl"/>
        </authorList>
    </citation>
    <scope>IDENTIFICATION</scope>
</reference>
<evidence type="ECO:0000256" key="4">
    <source>
        <dbReference type="ARBA" id="ARBA00022525"/>
    </source>
</evidence>
<evidence type="ECO:0000313" key="10">
    <source>
        <dbReference type="Proteomes" id="UP000694548"/>
    </source>
</evidence>
<evidence type="ECO:0000313" key="9">
    <source>
        <dbReference type="Ensembl" id="ENSNFUP00015030025.1"/>
    </source>
</evidence>
<dbReference type="KEGG" id="nfu:107395248"/>
<dbReference type="AlphaFoldDB" id="A0A8C6M9W0"/>
<dbReference type="GeneTree" id="ENSGT00390000007831"/>
<name>A0A8C6M9W0_NOTFU</name>
<organism evidence="9 10">
    <name type="scientific">Nothobranchius furzeri</name>
    <name type="common">Turquoise killifish</name>
    <dbReference type="NCBI Taxonomy" id="105023"/>
    <lineage>
        <taxon>Eukaryota</taxon>
        <taxon>Metazoa</taxon>
        <taxon>Chordata</taxon>
        <taxon>Craniata</taxon>
        <taxon>Vertebrata</taxon>
        <taxon>Euteleostomi</taxon>
        <taxon>Actinopterygii</taxon>
        <taxon>Neopterygii</taxon>
        <taxon>Teleostei</taxon>
        <taxon>Neoteleostei</taxon>
        <taxon>Acanthomorphata</taxon>
        <taxon>Ovalentaria</taxon>
        <taxon>Atherinomorphae</taxon>
        <taxon>Cyprinodontiformes</taxon>
        <taxon>Nothobranchiidae</taxon>
        <taxon>Nothobranchius</taxon>
    </lineage>
</organism>
<keyword evidence="10" id="KW-1185">Reference proteome</keyword>
<evidence type="ECO:0000313" key="8">
    <source>
        <dbReference type="EMBL" id="KAF7199244.1"/>
    </source>
</evidence>
<dbReference type="EMBL" id="JAAVVJ010001682">
    <property type="protein sequence ID" value="KAF7199244.1"/>
    <property type="molecule type" value="Genomic_DNA"/>
</dbReference>
<reference evidence="8" key="1">
    <citation type="submission" date="2020-03" db="EMBL/GenBank/DDBJ databases">
        <title>Intra-Species Differences in Population Size shape Life History and Genome Evolution.</title>
        <authorList>
            <person name="Willemsen D."/>
            <person name="Cui R."/>
            <person name="Valenzano D.R."/>
        </authorList>
    </citation>
    <scope>NUCLEOTIDE SEQUENCE</scope>
    <source>
        <strain evidence="8">GRZ</strain>
        <tissue evidence="8">Whole</tissue>
    </source>
</reference>
<dbReference type="GO" id="GO:0005133">
    <property type="term" value="F:type II interferon receptor binding"/>
    <property type="evidence" value="ECO:0007669"/>
    <property type="project" value="InterPro"/>
</dbReference>
<accession>A0A8C6M9W0</accession>
<feature type="region of interest" description="Disordered" evidence="6">
    <location>
        <begin position="88"/>
        <end position="118"/>
    </location>
</feature>
<dbReference type="OMA" id="HRYHEQE"/>
<dbReference type="Gene3D" id="1.20.1250.10">
    <property type="match status" value="1"/>
</dbReference>
<evidence type="ECO:0000256" key="1">
    <source>
        <dbReference type="ARBA" id="ARBA00004613"/>
    </source>
</evidence>
<keyword evidence="4" id="KW-0964">Secreted</keyword>
<keyword evidence="7" id="KW-0732">Signal</keyword>
<keyword evidence="5" id="KW-0325">Glycoprotein</keyword>
<protein>
    <submittedName>
        <fullName evidence="9">Interferon gamma 1</fullName>
    </submittedName>
    <submittedName>
        <fullName evidence="8">LOC107395248-like protein</fullName>
    </submittedName>
</protein>
<dbReference type="GeneID" id="107395248"/>
<dbReference type="InterPro" id="IPR009079">
    <property type="entry name" value="4_helix_cytokine-like_core"/>
</dbReference>
<dbReference type="GO" id="GO:0005615">
    <property type="term" value="C:extracellular space"/>
    <property type="evidence" value="ECO:0007669"/>
    <property type="project" value="UniProtKB-KW"/>
</dbReference>
<dbReference type="RefSeq" id="NP_001347664.1">
    <property type="nucleotide sequence ID" value="NM_001360735.1"/>
</dbReference>
<comment type="subcellular location">
    <subcellularLocation>
        <location evidence="1">Secreted</location>
    </subcellularLocation>
</comment>
<evidence type="ECO:0000256" key="7">
    <source>
        <dbReference type="SAM" id="SignalP"/>
    </source>
</evidence>
<dbReference type="GO" id="GO:0005125">
    <property type="term" value="F:cytokine activity"/>
    <property type="evidence" value="ECO:0007669"/>
    <property type="project" value="UniProtKB-KW"/>
</dbReference>
<evidence type="ECO:0000256" key="2">
    <source>
        <dbReference type="ARBA" id="ARBA00007566"/>
    </source>
</evidence>
<dbReference type="PANTHER" id="PTHR11419:SF0">
    <property type="entry name" value="INTERFERON GAMMA"/>
    <property type="match status" value="1"/>
</dbReference>
<dbReference type="PANTHER" id="PTHR11419">
    <property type="entry name" value="INTERFERON GAMMA"/>
    <property type="match status" value="1"/>
</dbReference>
<evidence type="ECO:0000256" key="3">
    <source>
        <dbReference type="ARBA" id="ARBA00022514"/>
    </source>
</evidence>
<dbReference type="InterPro" id="IPR002069">
    <property type="entry name" value="Interferon_gamma"/>
</dbReference>
<gene>
    <name evidence="9" type="primary">ifng1</name>
    <name evidence="8" type="ORF">G4P62_017741</name>
</gene>
<dbReference type="Proteomes" id="UP000694548">
    <property type="component" value="Unassembled WGS sequence"/>
</dbReference>
<evidence type="ECO:0000256" key="5">
    <source>
        <dbReference type="ARBA" id="ARBA00023180"/>
    </source>
</evidence>
<dbReference type="CTD" id="405790"/>